<name>A0AAD1R532_PELCU</name>
<feature type="non-terminal residue" evidence="2">
    <location>
        <position position="1"/>
    </location>
</feature>
<keyword evidence="3" id="KW-1185">Reference proteome</keyword>
<evidence type="ECO:0000256" key="1">
    <source>
        <dbReference type="SAM" id="MobiDB-lite"/>
    </source>
</evidence>
<dbReference type="EMBL" id="OW240912">
    <property type="protein sequence ID" value="CAH2224073.1"/>
    <property type="molecule type" value="Genomic_DNA"/>
</dbReference>
<sequence length="55" mass="5834">MQAENVAHSATTPRATMTTPHLQGPKMSTALETAQEHMDSEELHSLLDAAMATAA</sequence>
<reference evidence="2" key="1">
    <citation type="submission" date="2022-03" db="EMBL/GenBank/DDBJ databases">
        <authorList>
            <person name="Alioto T."/>
            <person name="Alioto T."/>
            <person name="Gomez Garrido J."/>
        </authorList>
    </citation>
    <scope>NUCLEOTIDE SEQUENCE</scope>
</reference>
<protein>
    <submittedName>
        <fullName evidence="2">Uncharacterized protein</fullName>
    </submittedName>
</protein>
<evidence type="ECO:0000313" key="2">
    <source>
        <dbReference type="EMBL" id="CAH2224073.1"/>
    </source>
</evidence>
<organism evidence="2 3">
    <name type="scientific">Pelobates cultripes</name>
    <name type="common">Western spadefoot toad</name>
    <dbReference type="NCBI Taxonomy" id="61616"/>
    <lineage>
        <taxon>Eukaryota</taxon>
        <taxon>Metazoa</taxon>
        <taxon>Chordata</taxon>
        <taxon>Craniata</taxon>
        <taxon>Vertebrata</taxon>
        <taxon>Euteleostomi</taxon>
        <taxon>Amphibia</taxon>
        <taxon>Batrachia</taxon>
        <taxon>Anura</taxon>
        <taxon>Pelobatoidea</taxon>
        <taxon>Pelobatidae</taxon>
        <taxon>Pelobates</taxon>
    </lineage>
</organism>
<dbReference type="AlphaFoldDB" id="A0AAD1R532"/>
<feature type="compositionally biased region" description="Polar residues" evidence="1">
    <location>
        <begin position="8"/>
        <end position="21"/>
    </location>
</feature>
<gene>
    <name evidence="2" type="ORF">PECUL_23A018330</name>
</gene>
<proteinExistence type="predicted"/>
<dbReference type="Proteomes" id="UP001295444">
    <property type="component" value="Chromosome 01"/>
</dbReference>
<feature type="region of interest" description="Disordered" evidence="1">
    <location>
        <begin position="1"/>
        <end position="40"/>
    </location>
</feature>
<accession>A0AAD1R532</accession>
<evidence type="ECO:0000313" key="3">
    <source>
        <dbReference type="Proteomes" id="UP001295444"/>
    </source>
</evidence>